<comment type="catalytic activity">
    <reaction evidence="6">
        <text>O-phospho-L-threonyl-[protein] + H2O = L-threonyl-[protein] + phosphate</text>
        <dbReference type="Rhea" id="RHEA:47004"/>
        <dbReference type="Rhea" id="RHEA-COMP:11060"/>
        <dbReference type="Rhea" id="RHEA-COMP:11605"/>
        <dbReference type="ChEBI" id="CHEBI:15377"/>
        <dbReference type="ChEBI" id="CHEBI:30013"/>
        <dbReference type="ChEBI" id="CHEBI:43474"/>
        <dbReference type="ChEBI" id="CHEBI:61977"/>
        <dbReference type="EC" id="3.1.3.16"/>
    </reaction>
</comment>
<feature type="transmembrane region" description="Helical" evidence="8">
    <location>
        <begin position="781"/>
        <end position="800"/>
    </location>
</feature>
<gene>
    <name evidence="11" type="ORF">B5M09_001880</name>
</gene>
<evidence type="ECO:0000256" key="6">
    <source>
        <dbReference type="ARBA" id="ARBA00048336"/>
    </source>
</evidence>
<feature type="domain" description="BRCT" evidence="9">
    <location>
        <begin position="330"/>
        <end position="426"/>
    </location>
</feature>
<dbReference type="InterPro" id="IPR036420">
    <property type="entry name" value="BRCT_dom_sf"/>
</dbReference>
<dbReference type="EMBL" id="MZMZ02003169">
    <property type="protein sequence ID" value="RQM22441.1"/>
    <property type="molecule type" value="Genomic_DNA"/>
</dbReference>
<dbReference type="Gene3D" id="3.40.50.10190">
    <property type="entry name" value="BRCT domain"/>
    <property type="match status" value="1"/>
</dbReference>
<keyword evidence="8" id="KW-1133">Transmembrane helix</keyword>
<feature type="transmembrane region" description="Helical" evidence="8">
    <location>
        <begin position="741"/>
        <end position="760"/>
    </location>
</feature>
<dbReference type="Pfam" id="PF03031">
    <property type="entry name" value="NIF"/>
    <property type="match status" value="1"/>
</dbReference>
<dbReference type="SMART" id="SM00577">
    <property type="entry name" value="CPDc"/>
    <property type="match status" value="1"/>
</dbReference>
<organism evidence="11 12">
    <name type="scientific">Aphanomyces astaci</name>
    <name type="common">Crayfish plague agent</name>
    <dbReference type="NCBI Taxonomy" id="112090"/>
    <lineage>
        <taxon>Eukaryota</taxon>
        <taxon>Sar</taxon>
        <taxon>Stramenopiles</taxon>
        <taxon>Oomycota</taxon>
        <taxon>Saprolegniomycetes</taxon>
        <taxon>Saprolegniales</taxon>
        <taxon>Verrucalvaceae</taxon>
        <taxon>Aphanomyces</taxon>
    </lineage>
</organism>
<dbReference type="VEuPathDB" id="FungiDB:H257_10018"/>
<dbReference type="InterPro" id="IPR001357">
    <property type="entry name" value="BRCT_dom"/>
</dbReference>
<evidence type="ECO:0000256" key="2">
    <source>
        <dbReference type="ARBA" id="ARBA00013081"/>
    </source>
</evidence>
<dbReference type="InterPro" id="IPR036412">
    <property type="entry name" value="HAD-like_sf"/>
</dbReference>
<dbReference type="PROSITE" id="PS50969">
    <property type="entry name" value="FCP1"/>
    <property type="match status" value="1"/>
</dbReference>
<feature type="region of interest" description="Disordered" evidence="7">
    <location>
        <begin position="550"/>
        <end position="574"/>
    </location>
</feature>
<evidence type="ECO:0000259" key="10">
    <source>
        <dbReference type="PROSITE" id="PS50969"/>
    </source>
</evidence>
<evidence type="ECO:0000313" key="11">
    <source>
        <dbReference type="EMBL" id="RQM22441.1"/>
    </source>
</evidence>
<dbReference type="EC" id="3.1.3.16" evidence="2"/>
<keyword evidence="4" id="KW-0539">Nucleus</keyword>
<evidence type="ECO:0000256" key="5">
    <source>
        <dbReference type="ARBA" id="ARBA00047761"/>
    </source>
</evidence>
<comment type="catalytic activity">
    <reaction evidence="5">
        <text>O-phospho-L-seryl-[protein] + H2O = L-seryl-[protein] + phosphate</text>
        <dbReference type="Rhea" id="RHEA:20629"/>
        <dbReference type="Rhea" id="RHEA-COMP:9863"/>
        <dbReference type="Rhea" id="RHEA-COMP:11604"/>
        <dbReference type="ChEBI" id="CHEBI:15377"/>
        <dbReference type="ChEBI" id="CHEBI:29999"/>
        <dbReference type="ChEBI" id="CHEBI:43474"/>
        <dbReference type="ChEBI" id="CHEBI:83421"/>
        <dbReference type="EC" id="3.1.3.16"/>
    </reaction>
</comment>
<evidence type="ECO:0000256" key="4">
    <source>
        <dbReference type="ARBA" id="ARBA00023242"/>
    </source>
</evidence>
<feature type="region of interest" description="Disordered" evidence="7">
    <location>
        <begin position="910"/>
        <end position="930"/>
    </location>
</feature>
<feature type="domain" description="FCP1 homology" evidence="10">
    <location>
        <begin position="152"/>
        <end position="330"/>
    </location>
</feature>
<evidence type="ECO:0000313" key="12">
    <source>
        <dbReference type="Proteomes" id="UP000284702"/>
    </source>
</evidence>
<dbReference type="Gene3D" id="3.40.50.1000">
    <property type="entry name" value="HAD superfamily/HAD-like"/>
    <property type="match status" value="1"/>
</dbReference>
<sequence length="970" mass="108477">MAAPTASTTKAALRCRCLGVEVKWRVSDGTTVKEGDVVLDLVALDKTTSTAVWSPAYGVVRHHPEPTNASTDGLEADIGWIDICQHDVLTSNRLMCQICLKRFEDGGANHTVKVIMNDGKAMQVSHTQASTGMHTSTFALEKLDNDNIARMFKTEKLTLVLDLDHTLLHAVRLEDVVDPIESYVDILHFEIPGIPTPHVLKLRPGLATFLSDLAAMYELCIYTHGTRKYAEKIADIIDPGRKLFGGRIISRSDTPDIGHKDLKFLFPSCDDSMIIILDDRIDVVPKEDTHLQKTYRVLQAAHSRFYQPGADEEAQIRGQGRSVKRILYDLRHQVLADVHIVFSGVIRLDRPPQVDYLWKLALSFGAKPSMTMDDVPITHLIIDPRRLGSKKFMDAIAMKHVLVVNPQWLVDSASEWQRQDEAKYAVSSSSQRPPSFAADTDVKLEQSATVKFEGETATRTDVPVRPTLLAPTPENATESEEGRGGDGREEYPPATLYDEIDASIDAESRLQEATTAVKGILSSPASIGVHKAKKSVRFAADVKEPSVQFSNLPKRSRGVQRKGGPLPARVTPKGVVESGGSLEFVTNLVSRKPRAASNVAPPMFNRVVVAPALASKRVETNDDDIFSRLAHLEEEEEEEDKPVKRKQSALFQDLEAAKKAKTLALQQATDDADDDLDDLDDELFIQVTTGTSDTTTVPVDLVECDDTIDEDDYNFRLKYRTEMTWQLVYFLIWNLLARHSWGLWIEFAGVVLAYSVVGVAGSLNPKRYPASWCLWSVRCYLWLNPLVQVYNALWFGRLFFLDNVFWFTYVTMLLNFGVLYCGYVSASEYYDNDLVHFMQRHFAASPSSGPKVNGDTDSSVAVDVGIPHHRVSLAEWVAFGKATSLFTLDLTEFLVTMDTYADRIHRHYDDGGHLRPTTPQGQPVPVRHKLPPLLSSKSKRFIRRDKSTTSLQLKPIPRITNRKTESCRVM</sequence>
<dbReference type="InterPro" id="IPR039189">
    <property type="entry name" value="Fcp1"/>
</dbReference>
<proteinExistence type="predicted"/>
<dbReference type="GO" id="GO:0005634">
    <property type="term" value="C:nucleus"/>
    <property type="evidence" value="ECO:0007669"/>
    <property type="project" value="UniProtKB-SubCell"/>
</dbReference>
<reference evidence="11" key="1">
    <citation type="submission" date="2018-07" db="EMBL/GenBank/DDBJ databases">
        <title>Annotation of Aphanomyces astaci genome assembly.</title>
        <authorList>
            <person name="Studholme D.J."/>
        </authorList>
    </citation>
    <scope>NUCLEOTIDE SEQUENCE [LARGE SCALE GENOMIC DNA]</scope>
    <source>
        <strain evidence="11">Pc</strain>
    </source>
</reference>
<dbReference type="CDD" id="cd17729">
    <property type="entry name" value="BRCT_CTDP1"/>
    <property type="match status" value="1"/>
</dbReference>
<dbReference type="GO" id="GO:0008420">
    <property type="term" value="F:RNA polymerase II CTD heptapeptide repeat phosphatase activity"/>
    <property type="evidence" value="ECO:0007669"/>
    <property type="project" value="InterPro"/>
</dbReference>
<evidence type="ECO:0000256" key="1">
    <source>
        <dbReference type="ARBA" id="ARBA00004123"/>
    </source>
</evidence>
<dbReference type="SUPFAM" id="SSF56784">
    <property type="entry name" value="HAD-like"/>
    <property type="match status" value="1"/>
</dbReference>
<dbReference type="PANTHER" id="PTHR23081">
    <property type="entry name" value="RNA POLYMERASE II CTD PHOSPHATASE"/>
    <property type="match status" value="1"/>
</dbReference>
<name>A0A425CZV5_APHAT</name>
<dbReference type="PROSITE" id="PS50172">
    <property type="entry name" value="BRCT"/>
    <property type="match status" value="1"/>
</dbReference>
<protein>
    <recommendedName>
        <fullName evidence="2">protein-serine/threonine phosphatase</fullName>
        <ecNumber evidence="2">3.1.3.16</ecNumber>
    </recommendedName>
</protein>
<dbReference type="InterPro" id="IPR004274">
    <property type="entry name" value="FCP1_dom"/>
</dbReference>
<dbReference type="SUPFAM" id="SSF52113">
    <property type="entry name" value="BRCT domain"/>
    <property type="match status" value="1"/>
</dbReference>
<dbReference type="CDD" id="cd07521">
    <property type="entry name" value="HAD_FCP1-like"/>
    <property type="match status" value="1"/>
</dbReference>
<keyword evidence="8" id="KW-0472">Membrane</keyword>
<dbReference type="VEuPathDB" id="FungiDB:H257_10020"/>
<feature type="region of interest" description="Disordered" evidence="7">
    <location>
        <begin position="454"/>
        <end position="493"/>
    </location>
</feature>
<comment type="caution">
    <text evidence="11">The sequence shown here is derived from an EMBL/GenBank/DDBJ whole genome shotgun (WGS) entry which is preliminary data.</text>
</comment>
<keyword evidence="3" id="KW-0378">Hydrolase</keyword>
<evidence type="ECO:0000256" key="3">
    <source>
        <dbReference type="ARBA" id="ARBA00022801"/>
    </source>
</evidence>
<feature type="compositionally biased region" description="Basic and acidic residues" evidence="7">
    <location>
        <begin position="480"/>
        <end position="491"/>
    </location>
</feature>
<evidence type="ECO:0000256" key="7">
    <source>
        <dbReference type="SAM" id="MobiDB-lite"/>
    </source>
</evidence>
<evidence type="ECO:0000256" key="8">
    <source>
        <dbReference type="SAM" id="Phobius"/>
    </source>
</evidence>
<comment type="subcellular location">
    <subcellularLocation>
        <location evidence="1">Nucleus</location>
    </subcellularLocation>
</comment>
<keyword evidence="12" id="KW-1185">Reference proteome</keyword>
<dbReference type="InterPro" id="IPR023214">
    <property type="entry name" value="HAD_sf"/>
</dbReference>
<evidence type="ECO:0000259" key="9">
    <source>
        <dbReference type="PROSITE" id="PS50172"/>
    </source>
</evidence>
<feature type="transmembrane region" description="Helical" evidence="8">
    <location>
        <begin position="806"/>
        <end position="826"/>
    </location>
</feature>
<dbReference type="AlphaFoldDB" id="A0A425CZV5"/>
<dbReference type="Proteomes" id="UP000284702">
    <property type="component" value="Unassembled WGS sequence"/>
</dbReference>
<keyword evidence="8" id="KW-0812">Transmembrane</keyword>
<accession>A0A425CZV5</accession>
<dbReference type="PANTHER" id="PTHR23081:SF36">
    <property type="entry name" value="RNA POLYMERASE II SUBUNIT A C-TERMINAL DOMAIN PHOSPHATASE"/>
    <property type="match status" value="1"/>
</dbReference>